<evidence type="ECO:0000313" key="1">
    <source>
        <dbReference type="EMBL" id="KAH3674010.1"/>
    </source>
</evidence>
<dbReference type="AlphaFoldDB" id="A0A9P8PM27"/>
<reference evidence="1" key="1">
    <citation type="journal article" date="2021" name="Open Biol.">
        <title>Shared evolutionary footprints suggest mitochondrial oxidative damage underlies multiple complex I losses in fungi.</title>
        <authorList>
            <person name="Schikora-Tamarit M.A."/>
            <person name="Marcet-Houben M."/>
            <person name="Nosek J."/>
            <person name="Gabaldon T."/>
        </authorList>
    </citation>
    <scope>NUCLEOTIDE SEQUENCE</scope>
    <source>
        <strain evidence="1">NCAIM Y.01608</strain>
    </source>
</reference>
<comment type="caution">
    <text evidence="1">The sequence shown here is derived from an EMBL/GenBank/DDBJ whole genome shotgun (WGS) entry which is preliminary data.</text>
</comment>
<name>A0A9P8PM27_9ASCO</name>
<keyword evidence="2" id="KW-1185">Reference proteome</keyword>
<reference evidence="1" key="2">
    <citation type="submission" date="2021-01" db="EMBL/GenBank/DDBJ databases">
        <authorList>
            <person name="Schikora-Tamarit M.A."/>
        </authorList>
    </citation>
    <scope>NUCLEOTIDE SEQUENCE</scope>
    <source>
        <strain evidence="1">NCAIM Y.01608</strain>
    </source>
</reference>
<evidence type="ECO:0000313" key="2">
    <source>
        <dbReference type="Proteomes" id="UP000788993"/>
    </source>
</evidence>
<protein>
    <submittedName>
        <fullName evidence="1">Uncharacterized protein</fullName>
    </submittedName>
</protein>
<dbReference type="Proteomes" id="UP000788993">
    <property type="component" value="Unassembled WGS sequence"/>
</dbReference>
<gene>
    <name evidence="1" type="ORF">OGATHE_001990</name>
</gene>
<organism evidence="1 2">
    <name type="scientific">Ogataea polymorpha</name>
    <dbReference type="NCBI Taxonomy" id="460523"/>
    <lineage>
        <taxon>Eukaryota</taxon>
        <taxon>Fungi</taxon>
        <taxon>Dikarya</taxon>
        <taxon>Ascomycota</taxon>
        <taxon>Saccharomycotina</taxon>
        <taxon>Pichiomycetes</taxon>
        <taxon>Pichiales</taxon>
        <taxon>Pichiaceae</taxon>
        <taxon>Ogataea</taxon>
    </lineage>
</organism>
<sequence length="602" mass="67425">MLSRAELRNEETEKLAALDDESPMSVLNEAVDGNGMFWSSCGDSSVKPQLLWPVEVAAVERVSTEPLYWWPYAPDRSMFSLVKNESRFSSVASMWLSEFWSCADSSSWRLLCCLVSSDCSRWSGHAGLDAVGLVQHLKRQVHVVGHQQPQQRRHKVGSQPDKLAVSEVDSLEHVFEEVQHLELNPSGVVEQQTQQEHQRLRRRLQAVKAALPVGRKRRNQTLDGLVGVEVDFGDELGQRREHLDELVLVDGVETGHDGPEQLREVDQLLAVQLCRDRVERHENLHREALNAWVFVRDGVGQAQEHVAQHAKVEERDETPEDLERARGNVHHLARRGPRQRGAAPVLLDSRNVFWRSQLRRESMMRLHCPASSSPYWRSRWISIAHAWSWTIASWSSSSTNARCSNSDRFALTFSVGVSSRSDRKITDSSHSENDGVVTPLVVWAIFASCATYGSPFVIWLSSANVAVSSALSFSTGIIDFGSRFEISVSTRFTPAGMVARHEITWREHSQKTVFFISSECSTINRYISSTFDLLGPFASATHNASTSFCILCANLTVISKKLYRTISELCLLGWSGPSVSSTVCTHGSSTARMSRRGLDPTT</sequence>
<proteinExistence type="predicted"/>
<accession>A0A9P8PM27</accession>
<dbReference type="EMBL" id="JAEUBD010000526">
    <property type="protein sequence ID" value="KAH3674010.1"/>
    <property type="molecule type" value="Genomic_DNA"/>
</dbReference>